<reference evidence="9" key="1">
    <citation type="submission" date="2023-11" db="EMBL/GenBank/DDBJ databases">
        <authorList>
            <person name="De Vega J J."/>
            <person name="De Vega J J."/>
        </authorList>
    </citation>
    <scope>NUCLEOTIDE SEQUENCE</scope>
</reference>
<dbReference type="SMART" id="SM00229">
    <property type="entry name" value="RasGEFN"/>
    <property type="match status" value="1"/>
</dbReference>
<dbReference type="PROSITE" id="PS50212">
    <property type="entry name" value="RASGEF_NTER"/>
    <property type="match status" value="1"/>
</dbReference>
<organism evidence="9 10">
    <name type="scientific">Mycena citricolor</name>
    <dbReference type="NCBI Taxonomy" id="2018698"/>
    <lineage>
        <taxon>Eukaryota</taxon>
        <taxon>Fungi</taxon>
        <taxon>Dikarya</taxon>
        <taxon>Basidiomycota</taxon>
        <taxon>Agaricomycotina</taxon>
        <taxon>Agaricomycetes</taxon>
        <taxon>Agaricomycetidae</taxon>
        <taxon>Agaricales</taxon>
        <taxon>Marasmiineae</taxon>
        <taxon>Mycenaceae</taxon>
        <taxon>Mycena</taxon>
    </lineage>
</organism>
<dbReference type="InterPro" id="IPR008937">
    <property type="entry name" value="Ras-like_GEF"/>
</dbReference>
<dbReference type="PROSITE" id="PS50009">
    <property type="entry name" value="RASGEF_CAT"/>
    <property type="match status" value="1"/>
</dbReference>
<evidence type="ECO:0000259" key="6">
    <source>
        <dbReference type="PROSITE" id="PS50002"/>
    </source>
</evidence>
<dbReference type="SUPFAM" id="SSF48366">
    <property type="entry name" value="Ras GEF"/>
    <property type="match status" value="1"/>
</dbReference>
<dbReference type="EMBL" id="CAVNYO010000440">
    <property type="protein sequence ID" value="CAK5280368.1"/>
    <property type="molecule type" value="Genomic_DNA"/>
</dbReference>
<dbReference type="InterPro" id="IPR036964">
    <property type="entry name" value="RASGEF_cat_dom_sf"/>
</dbReference>
<dbReference type="InterPro" id="IPR023578">
    <property type="entry name" value="Ras_GEF_dom_sf"/>
</dbReference>
<evidence type="ECO:0000256" key="3">
    <source>
        <dbReference type="PROSITE-ProRule" id="PRU00168"/>
    </source>
</evidence>
<dbReference type="AlphaFoldDB" id="A0AAD2HT80"/>
<feature type="compositionally biased region" description="Polar residues" evidence="5">
    <location>
        <begin position="223"/>
        <end position="233"/>
    </location>
</feature>
<dbReference type="Pfam" id="PF00618">
    <property type="entry name" value="RasGEF_N"/>
    <property type="match status" value="1"/>
</dbReference>
<dbReference type="Gene3D" id="1.20.870.10">
    <property type="entry name" value="Son of sevenless (SoS) protein Chain: S domain 1"/>
    <property type="match status" value="1"/>
</dbReference>
<feature type="compositionally biased region" description="Low complexity" evidence="5">
    <location>
        <begin position="28"/>
        <end position="44"/>
    </location>
</feature>
<name>A0AAD2HT80_9AGAR</name>
<dbReference type="Gene3D" id="2.30.30.40">
    <property type="entry name" value="SH3 Domains"/>
    <property type="match status" value="1"/>
</dbReference>
<dbReference type="Pfam" id="PF00018">
    <property type="entry name" value="SH3_1"/>
    <property type="match status" value="1"/>
</dbReference>
<dbReference type="PROSITE" id="PS50002">
    <property type="entry name" value="SH3"/>
    <property type="match status" value="1"/>
</dbReference>
<dbReference type="SUPFAM" id="SSF50044">
    <property type="entry name" value="SH3-domain"/>
    <property type="match status" value="1"/>
</dbReference>
<dbReference type="PANTHER" id="PTHR23113:SF368">
    <property type="entry name" value="CELL DIVISION CONTROL PROTEIN 25"/>
    <property type="match status" value="1"/>
</dbReference>
<dbReference type="Proteomes" id="UP001295794">
    <property type="component" value="Unassembled WGS sequence"/>
</dbReference>
<dbReference type="SMART" id="SM00147">
    <property type="entry name" value="RasGEF"/>
    <property type="match status" value="1"/>
</dbReference>
<dbReference type="GO" id="GO:0005886">
    <property type="term" value="C:plasma membrane"/>
    <property type="evidence" value="ECO:0007669"/>
    <property type="project" value="TreeGrafter"/>
</dbReference>
<feature type="domain" description="Ras-GEF" evidence="7">
    <location>
        <begin position="475"/>
        <end position="685"/>
    </location>
</feature>
<evidence type="ECO:0000259" key="7">
    <source>
        <dbReference type="PROSITE" id="PS50009"/>
    </source>
</evidence>
<evidence type="ECO:0000259" key="8">
    <source>
        <dbReference type="PROSITE" id="PS50212"/>
    </source>
</evidence>
<dbReference type="SMART" id="SM00326">
    <property type="entry name" value="SH3"/>
    <property type="match status" value="1"/>
</dbReference>
<evidence type="ECO:0008006" key="11">
    <source>
        <dbReference type="Google" id="ProtNLM"/>
    </source>
</evidence>
<protein>
    <recommendedName>
        <fullName evidence="11">Ras GEF</fullName>
    </recommendedName>
</protein>
<sequence length="701" mass="78948">MAVVQPHPLRQILHVDIDRSPYHLRTASYPNVSTSPSSSSARASIGTEETSPGNSSDGLIICSVLCMYDFESSDPDHLEFRKNELLDIVKQEDTGWWAAMRRGGDCVGWVPQAFVSPLTEEMAERLLNVREELRVYEWSAEQLYNAAPTVQNREWYDDSPASSPVLSTAHRVASPRKDHFPVSPGGRRPPPSPLTPMPQPPLHPLQPVSGQSFYKPTPPIPNDSESYAPSPSNGRIYRRQPIRADEDLAARLSVLIESAKDSPASPSEKQLKKLKDLTGSDQSWLDTPIAKATLPSYLLPVYSDQLKYDAEGAVRTGTLLGLVEKLASTPLTKDPIKLSHARQFEDVFLTTFRTFTTANQFFDLLVARFHMDQPDHLAEEEADEWIKKMQLPTQGRILTLFTTWLKDQRLLEEEPWIAQRLTDFLKQITQPPLASTAQLIIKTIEDLVSNICRRALLNTPEGLQGTQEPEATQVVPQDIAEQLTLLEFRLYAKVTIQECLHYAKTQSGKTVENLTNFCSTHDKLASWIKASILLNDQLKKRAETIDFWIKVAERCKALNNFASMSALINAAALDALVKSNDPSSGFSGYRTLFSNAEGPSIPFIGMYLTDIIHIMDQFSDSNGQISFVKRQRWFDVVHVMLKSQAKPYQIAENESTMNFIQDHLLSDSMRDQAWFWEKSQEVQKSELAHADIRKGLEHAGF</sequence>
<dbReference type="InterPro" id="IPR036028">
    <property type="entry name" value="SH3-like_dom_sf"/>
</dbReference>
<comment type="caution">
    <text evidence="9">The sequence shown here is derived from an EMBL/GenBank/DDBJ whole genome shotgun (WGS) entry which is preliminary data.</text>
</comment>
<dbReference type="CDD" id="cd00174">
    <property type="entry name" value="SH3"/>
    <property type="match status" value="1"/>
</dbReference>
<feature type="domain" description="N-terminal Ras-GEF" evidence="8">
    <location>
        <begin position="310"/>
        <end position="448"/>
    </location>
</feature>
<proteinExistence type="predicted"/>
<evidence type="ECO:0000256" key="4">
    <source>
        <dbReference type="PROSITE-ProRule" id="PRU00192"/>
    </source>
</evidence>
<dbReference type="GO" id="GO:0005085">
    <property type="term" value="F:guanyl-nucleotide exchange factor activity"/>
    <property type="evidence" value="ECO:0007669"/>
    <property type="project" value="UniProtKB-KW"/>
</dbReference>
<gene>
    <name evidence="9" type="ORF">MYCIT1_LOCUS30858</name>
</gene>
<dbReference type="InterPro" id="IPR001895">
    <property type="entry name" value="RASGEF_cat_dom"/>
</dbReference>
<keyword evidence="10" id="KW-1185">Reference proteome</keyword>
<feature type="region of interest" description="Disordered" evidence="5">
    <location>
        <begin position="28"/>
        <end position="54"/>
    </location>
</feature>
<evidence type="ECO:0000313" key="9">
    <source>
        <dbReference type="EMBL" id="CAK5280368.1"/>
    </source>
</evidence>
<keyword evidence="2 3" id="KW-0344">Guanine-nucleotide releasing factor</keyword>
<dbReference type="Gene3D" id="1.10.840.10">
    <property type="entry name" value="Ras guanine-nucleotide exchange factors catalytic domain"/>
    <property type="match status" value="2"/>
</dbReference>
<feature type="compositionally biased region" description="Pro residues" evidence="5">
    <location>
        <begin position="187"/>
        <end position="204"/>
    </location>
</feature>
<keyword evidence="1 4" id="KW-0728">SH3 domain</keyword>
<evidence type="ECO:0000256" key="2">
    <source>
        <dbReference type="ARBA" id="ARBA00022658"/>
    </source>
</evidence>
<evidence type="ECO:0000313" key="10">
    <source>
        <dbReference type="Proteomes" id="UP001295794"/>
    </source>
</evidence>
<feature type="region of interest" description="Disordered" evidence="5">
    <location>
        <begin position="154"/>
        <end position="242"/>
    </location>
</feature>
<accession>A0AAD2HT80</accession>
<dbReference type="GO" id="GO:0007265">
    <property type="term" value="P:Ras protein signal transduction"/>
    <property type="evidence" value="ECO:0007669"/>
    <property type="project" value="TreeGrafter"/>
</dbReference>
<evidence type="ECO:0000256" key="5">
    <source>
        <dbReference type="SAM" id="MobiDB-lite"/>
    </source>
</evidence>
<feature type="domain" description="SH3" evidence="6">
    <location>
        <begin position="59"/>
        <end position="120"/>
    </location>
</feature>
<dbReference type="PANTHER" id="PTHR23113">
    <property type="entry name" value="GUANINE NUCLEOTIDE EXCHANGE FACTOR"/>
    <property type="match status" value="1"/>
</dbReference>
<dbReference type="InterPro" id="IPR000651">
    <property type="entry name" value="Ras-like_Gua-exchang_fac_N"/>
</dbReference>
<dbReference type="InterPro" id="IPR001452">
    <property type="entry name" value="SH3_domain"/>
</dbReference>
<dbReference type="Pfam" id="PF00617">
    <property type="entry name" value="RasGEF"/>
    <property type="match status" value="1"/>
</dbReference>
<evidence type="ECO:0000256" key="1">
    <source>
        <dbReference type="ARBA" id="ARBA00022443"/>
    </source>
</evidence>